<keyword evidence="13" id="KW-1185">Reference proteome</keyword>
<dbReference type="CDD" id="cd02885">
    <property type="entry name" value="NUDIX_IPP_Isomerase"/>
    <property type="match status" value="1"/>
</dbReference>
<dbReference type="NCBIfam" id="NF002995">
    <property type="entry name" value="PRK03759.1"/>
    <property type="match status" value="1"/>
</dbReference>
<comment type="catalytic activity">
    <reaction evidence="10">
        <text>isopentenyl diphosphate = dimethylallyl diphosphate</text>
        <dbReference type="Rhea" id="RHEA:23284"/>
        <dbReference type="ChEBI" id="CHEBI:57623"/>
        <dbReference type="ChEBI" id="CHEBI:128769"/>
        <dbReference type="EC" id="5.3.3.2"/>
    </reaction>
</comment>
<dbReference type="GO" id="GO:0004452">
    <property type="term" value="F:isopentenyl-diphosphate delta-isomerase activity"/>
    <property type="evidence" value="ECO:0007669"/>
    <property type="project" value="UniProtKB-EC"/>
</dbReference>
<evidence type="ECO:0000256" key="4">
    <source>
        <dbReference type="ARBA" id="ARBA00022490"/>
    </source>
</evidence>
<keyword evidence="5 10" id="KW-0479">Metal-binding</keyword>
<keyword evidence="6 10" id="KW-0460">Magnesium</keyword>
<comment type="subcellular location">
    <subcellularLocation>
        <location evidence="10">Cytoplasm</location>
    </subcellularLocation>
</comment>
<dbReference type="RefSeq" id="WP_342023843.1">
    <property type="nucleotide sequence ID" value="NZ_CP151657.1"/>
</dbReference>
<keyword evidence="9 10" id="KW-0413">Isomerase</keyword>
<feature type="binding site" evidence="10">
    <location>
        <position position="120"/>
    </location>
    <ligand>
        <name>Mn(2+)</name>
        <dbReference type="ChEBI" id="CHEBI:29035"/>
    </ligand>
</feature>
<dbReference type="EC" id="5.3.3.2" evidence="3 10"/>
<feature type="binding site" evidence="10">
    <location>
        <position position="89"/>
    </location>
    <ligand>
        <name>Mg(2+)</name>
        <dbReference type="ChEBI" id="CHEBI:18420"/>
    </ligand>
</feature>
<dbReference type="PIRSF" id="PIRSF018427">
    <property type="entry name" value="Isopntndiph_ism"/>
    <property type="match status" value="1"/>
</dbReference>
<evidence type="ECO:0000313" key="13">
    <source>
        <dbReference type="Proteomes" id="UP001448858"/>
    </source>
</evidence>
<dbReference type="Gene3D" id="3.90.79.10">
    <property type="entry name" value="Nucleoside Triphosphate Pyrophosphohydrolase"/>
    <property type="match status" value="1"/>
</dbReference>
<reference evidence="12 13" key="1">
    <citation type="submission" date="2024-04" db="EMBL/GenBank/DDBJ databases">
        <title>Arthrobacter sp. from Plains bison fecal sample.</title>
        <authorList>
            <person name="Ruzzini A."/>
        </authorList>
    </citation>
    <scope>NUCLEOTIDE SEQUENCE [LARGE SCALE GENOMIC DNA]</scope>
    <source>
        <strain evidence="12 13">EINP1</strain>
    </source>
</reference>
<comment type="similarity">
    <text evidence="2 10">Belongs to the IPP isomerase type 1 family.</text>
</comment>
<feature type="binding site" evidence="10">
    <location>
        <position position="34"/>
    </location>
    <ligand>
        <name>Mn(2+)</name>
        <dbReference type="ChEBI" id="CHEBI:29035"/>
    </ligand>
</feature>
<comment type="function">
    <text evidence="10">Catalyzes the 1,3-allylic rearrangement of the homoallylic substrate isopentenyl (IPP) to its highly electrophilic allylic isomer, dimethylallyl diphosphate (DMAPP).</text>
</comment>
<dbReference type="InterPro" id="IPR000086">
    <property type="entry name" value="NUDIX_hydrolase_dom"/>
</dbReference>
<keyword evidence="4 10" id="KW-0963">Cytoplasm</keyword>
<accession>A0ABZ2ZWI8</accession>
<feature type="domain" description="Nudix hydrolase" evidence="11">
    <location>
        <begin position="32"/>
        <end position="168"/>
    </location>
</feature>
<organism evidence="12 13">
    <name type="scientific">Arthrobacter citreus</name>
    <dbReference type="NCBI Taxonomy" id="1670"/>
    <lineage>
        <taxon>Bacteria</taxon>
        <taxon>Bacillati</taxon>
        <taxon>Actinomycetota</taxon>
        <taxon>Actinomycetes</taxon>
        <taxon>Micrococcales</taxon>
        <taxon>Micrococcaceae</taxon>
        <taxon>Arthrobacter</taxon>
    </lineage>
</organism>
<evidence type="ECO:0000256" key="2">
    <source>
        <dbReference type="ARBA" id="ARBA00007579"/>
    </source>
</evidence>
<evidence type="ECO:0000256" key="8">
    <source>
        <dbReference type="ARBA" id="ARBA00023229"/>
    </source>
</evidence>
<dbReference type="PANTHER" id="PTHR10885">
    <property type="entry name" value="ISOPENTENYL-DIPHOSPHATE DELTA-ISOMERASE"/>
    <property type="match status" value="1"/>
</dbReference>
<dbReference type="PROSITE" id="PS51462">
    <property type="entry name" value="NUDIX"/>
    <property type="match status" value="1"/>
</dbReference>
<dbReference type="Proteomes" id="UP001448858">
    <property type="component" value="Chromosome"/>
</dbReference>
<evidence type="ECO:0000256" key="9">
    <source>
        <dbReference type="ARBA" id="ARBA00023235"/>
    </source>
</evidence>
<evidence type="ECO:0000256" key="3">
    <source>
        <dbReference type="ARBA" id="ARBA00012057"/>
    </source>
</evidence>
<evidence type="ECO:0000256" key="5">
    <source>
        <dbReference type="ARBA" id="ARBA00022723"/>
    </source>
</evidence>
<keyword evidence="8 10" id="KW-0414">Isoprene biosynthesis</keyword>
<dbReference type="InterPro" id="IPR056375">
    <property type="entry name" value="Idi_bact"/>
</dbReference>
<evidence type="ECO:0000256" key="10">
    <source>
        <dbReference type="HAMAP-Rule" id="MF_00202"/>
    </source>
</evidence>
<dbReference type="SUPFAM" id="SSF55811">
    <property type="entry name" value="Nudix"/>
    <property type="match status" value="1"/>
</dbReference>
<keyword evidence="7 10" id="KW-0464">Manganese</keyword>
<dbReference type="InterPro" id="IPR015797">
    <property type="entry name" value="NUDIX_hydrolase-like_dom_sf"/>
</dbReference>
<dbReference type="EMBL" id="CP151657">
    <property type="protein sequence ID" value="WZP16197.1"/>
    <property type="molecule type" value="Genomic_DNA"/>
</dbReference>
<protein>
    <recommendedName>
        <fullName evidence="3 10">Isopentenyl-diphosphate Delta-isomerase</fullName>
        <shortName evidence="10">IPP isomerase</shortName>
        <ecNumber evidence="3 10">5.3.3.2</ecNumber>
    </recommendedName>
    <alternativeName>
        <fullName evidence="10">IPP:DMAPP isomerase</fullName>
    </alternativeName>
    <alternativeName>
        <fullName evidence="10">Isopentenyl pyrophosphate isomerase</fullName>
    </alternativeName>
</protein>
<name>A0ABZ2ZWI8_9MICC</name>
<evidence type="ECO:0000259" key="11">
    <source>
        <dbReference type="PROSITE" id="PS51462"/>
    </source>
</evidence>
<dbReference type="InterPro" id="IPR011876">
    <property type="entry name" value="IsopentenylPP_isomerase_typ1"/>
</dbReference>
<evidence type="ECO:0000313" key="12">
    <source>
        <dbReference type="EMBL" id="WZP16197.1"/>
    </source>
</evidence>
<feature type="active site" evidence="10">
    <location>
        <position position="69"/>
    </location>
</feature>
<comment type="pathway">
    <text evidence="1 10">Isoprenoid biosynthesis; dimethylallyl diphosphate biosynthesis; dimethylallyl diphosphate from isopentenyl diphosphate: step 1/1.</text>
</comment>
<gene>
    <name evidence="10 12" type="primary">idi</name>
    <name evidence="12" type="ORF">AAE021_00980</name>
</gene>
<dbReference type="Pfam" id="PF00293">
    <property type="entry name" value="NUDIX"/>
    <property type="match status" value="1"/>
</dbReference>
<comment type="cofactor">
    <cofactor evidence="10">
        <name>Mn(2+)</name>
        <dbReference type="ChEBI" id="CHEBI:29035"/>
    </cofactor>
    <text evidence="10">Binds 1 Mn(2+) ion per subunit.</text>
</comment>
<feature type="binding site" evidence="10">
    <location>
        <position position="27"/>
    </location>
    <ligand>
        <name>Mn(2+)</name>
        <dbReference type="ChEBI" id="CHEBI:29035"/>
    </ligand>
</feature>
<evidence type="ECO:0000256" key="1">
    <source>
        <dbReference type="ARBA" id="ARBA00004826"/>
    </source>
</evidence>
<proteinExistence type="inferred from homology"/>
<comment type="cofactor">
    <cofactor evidence="10">
        <name>Mg(2+)</name>
        <dbReference type="ChEBI" id="CHEBI:18420"/>
    </cofactor>
    <text evidence="10">Binds 1 Mg(2+) ion per subunit. The magnesium ion binds only when substrate is bound.</text>
</comment>
<feature type="active site" evidence="10">
    <location>
        <position position="120"/>
    </location>
</feature>
<feature type="binding site" evidence="10">
    <location>
        <position position="118"/>
    </location>
    <ligand>
        <name>Mn(2+)</name>
        <dbReference type="ChEBI" id="CHEBI:29035"/>
    </ligand>
</feature>
<dbReference type="NCBIfam" id="TIGR02150">
    <property type="entry name" value="IPP_isom_1"/>
    <property type="match status" value="1"/>
</dbReference>
<dbReference type="PANTHER" id="PTHR10885:SF0">
    <property type="entry name" value="ISOPENTENYL-DIPHOSPHATE DELTA-ISOMERASE"/>
    <property type="match status" value="1"/>
</dbReference>
<dbReference type="HAMAP" id="MF_00202">
    <property type="entry name" value="Idi"/>
    <property type="match status" value="1"/>
</dbReference>
<evidence type="ECO:0000256" key="6">
    <source>
        <dbReference type="ARBA" id="ARBA00022842"/>
    </source>
</evidence>
<sequence>MAQRAELVVLVDPDGTPVGTHEKATVHTVDTPLHLAFSTHVFNQAGQLLVTRRALGKLTWPGVWTNSFCGHPGPGEATPDAVLRRAERELGLSLRAEQLTLKLPDFRYRAVDASGIVEHEICPVYTAVADADPVPAADEVMDWNWVDPLALAESVRLTPWAFSPWLVLQLPLLYPQVFAASEPAETAASGSS</sequence>
<evidence type="ECO:0000256" key="7">
    <source>
        <dbReference type="ARBA" id="ARBA00023211"/>
    </source>
</evidence>
<feature type="binding site" evidence="10">
    <location>
        <position position="71"/>
    </location>
    <ligand>
        <name>Mn(2+)</name>
        <dbReference type="ChEBI" id="CHEBI:29035"/>
    </ligand>
</feature>